<dbReference type="EMBL" id="JAAIYO010000003">
    <property type="protein sequence ID" value="MBE4748876.1"/>
    <property type="molecule type" value="Genomic_DNA"/>
</dbReference>
<reference evidence="2 3" key="1">
    <citation type="submission" date="2020-02" db="EMBL/GenBank/DDBJ databases">
        <authorList>
            <person name="Babadi Z.K."/>
            <person name="Risdian C."/>
            <person name="Ebrahimipour G.H."/>
            <person name="Wink J."/>
        </authorList>
    </citation>
    <scope>NUCLEOTIDE SEQUENCE [LARGE SCALE GENOMIC DNA]</scope>
    <source>
        <strain evidence="2 3">ZKHCc1 1396</strain>
    </source>
</reference>
<proteinExistence type="predicted"/>
<dbReference type="Pfam" id="PF03417">
    <property type="entry name" value="AAT"/>
    <property type="match status" value="1"/>
</dbReference>
<dbReference type="Gene3D" id="3.60.60.10">
    <property type="entry name" value="Penicillin V Acylase, Chain A"/>
    <property type="match status" value="1"/>
</dbReference>
<dbReference type="InterPro" id="IPR047801">
    <property type="entry name" value="Peptidase_C45"/>
</dbReference>
<dbReference type="PANTHER" id="PTHR34180:SF1">
    <property type="entry name" value="BETA-ALANYL-DOPAMINE_CARCININE HYDROLASE"/>
    <property type="match status" value="1"/>
</dbReference>
<name>A0ABR9PLR7_9BACT</name>
<organism evidence="2 3">
    <name type="scientific">Corallococcus soli</name>
    <dbReference type="NCBI Taxonomy" id="2710757"/>
    <lineage>
        <taxon>Bacteria</taxon>
        <taxon>Pseudomonadati</taxon>
        <taxon>Myxococcota</taxon>
        <taxon>Myxococcia</taxon>
        <taxon>Myxococcales</taxon>
        <taxon>Cystobacterineae</taxon>
        <taxon>Myxococcaceae</taxon>
        <taxon>Corallococcus</taxon>
    </lineage>
</organism>
<evidence type="ECO:0000259" key="1">
    <source>
        <dbReference type="Pfam" id="PF03417"/>
    </source>
</evidence>
<dbReference type="InterPro" id="IPR047794">
    <property type="entry name" value="C45_proenzyme-like"/>
</dbReference>
<feature type="domain" description="Peptidase C45 hydrolase" evidence="1">
    <location>
        <begin position="118"/>
        <end position="334"/>
    </location>
</feature>
<dbReference type="Proteomes" id="UP001516472">
    <property type="component" value="Unassembled WGS sequence"/>
</dbReference>
<evidence type="ECO:0000313" key="2">
    <source>
        <dbReference type="EMBL" id="MBE4748876.1"/>
    </source>
</evidence>
<accession>A0ABR9PLR7</accession>
<gene>
    <name evidence="2" type="ORF">G4177_11960</name>
</gene>
<comment type="caution">
    <text evidence="2">The sequence shown here is derived from an EMBL/GenBank/DDBJ whole genome shotgun (WGS) entry which is preliminary data.</text>
</comment>
<sequence>MARVSNGATLPYLQAKGGHADVGAAIGHAFRGAIQETVRSALLQLHQDGLGEDALHERMAPAIDAAERWTPRLVTELRARADAAQVSFDALAYLSAGGLPPERPDRHGCTSLASRTAGGGVLLGHNEDALVPNPQELFVLDAAVTPPGAGEHRFLALCYVQALPGCSAAMNHHGLALLMDWLPDPDARIGLPFDYLSRALLELPSIEAALDFLERTPRGGGGNCLLAHGDRIVNVELTSTRMAVVDASDLGFHAHTNHFLDPRLATLAGEPQADSLPRLARARELGGRDLTPATLKALLSDRRNAPDSICRERTLGAFLAHTTQGFVEVCWGEPASATWTRHTLFLPTREIPSP</sequence>
<protein>
    <recommendedName>
        <fullName evidence="1">Peptidase C45 hydrolase domain-containing protein</fullName>
    </recommendedName>
</protein>
<keyword evidence="3" id="KW-1185">Reference proteome</keyword>
<dbReference type="PANTHER" id="PTHR34180">
    <property type="entry name" value="PEPTIDASE C45"/>
    <property type="match status" value="1"/>
</dbReference>
<dbReference type="RefSeq" id="WP_193348303.1">
    <property type="nucleotide sequence ID" value="NZ_CBCSIP010000015.1"/>
</dbReference>
<dbReference type="NCBIfam" id="NF040521">
    <property type="entry name" value="C45_proenzyme"/>
    <property type="match status" value="1"/>
</dbReference>
<evidence type="ECO:0000313" key="3">
    <source>
        <dbReference type="Proteomes" id="UP001516472"/>
    </source>
</evidence>
<dbReference type="InterPro" id="IPR005079">
    <property type="entry name" value="Peptidase_C45_hydrolase"/>
</dbReference>